<sequence>MNRPVTAKADWSSRALRMPALRLAPRSNLDAASVYASRFSNAVVGLVVVVIALSLAKMILAPIFLAIVFGLMLGPIADRLERFGVPTWLSALVVVLLLIGLVTVVATGFAVPLSEWVDRLPDAWTRLQVYLASWKSLFSSLSGLQQQIQEIVGSSKVLAVKVEDSTAVTTVATAAPAILSQALIFVAGLYFYLATRSRFRTAVLSLCFSRRVRWRVARIFRDVEFLVSRYLLSITVINIGLGAATAAAMWLLGVPAPLLWGLLAGILNYIFYLGPAVMAVVLIGVGLVSPELAAAPLLPAAVYLGLHFIETQFVTPHVLGLTMTINPFMIFLSIVFWLWLWGPLGGFVAIPSLLILHVILQHSLPRNGEGRPSQASATGQQLQIAPTGLP</sequence>
<evidence type="ECO:0000256" key="4">
    <source>
        <dbReference type="ARBA" id="ARBA00022989"/>
    </source>
</evidence>
<organism evidence="8 9">
    <name type="scientific">Hartmannibacter diazotrophicus</name>
    <dbReference type="NCBI Taxonomy" id="1482074"/>
    <lineage>
        <taxon>Bacteria</taxon>
        <taxon>Pseudomonadati</taxon>
        <taxon>Pseudomonadota</taxon>
        <taxon>Alphaproteobacteria</taxon>
        <taxon>Hyphomicrobiales</taxon>
        <taxon>Pleomorphomonadaceae</taxon>
        <taxon>Hartmannibacter</taxon>
    </lineage>
</organism>
<dbReference type="Pfam" id="PF01594">
    <property type="entry name" value="AI-2E_transport"/>
    <property type="match status" value="1"/>
</dbReference>
<feature type="transmembrane region" description="Helical" evidence="7">
    <location>
        <begin position="230"/>
        <end position="252"/>
    </location>
</feature>
<feature type="region of interest" description="Disordered" evidence="6">
    <location>
        <begin position="369"/>
        <end position="390"/>
    </location>
</feature>
<dbReference type="AlphaFoldDB" id="A0A2C9D7K2"/>
<evidence type="ECO:0000256" key="7">
    <source>
        <dbReference type="SAM" id="Phobius"/>
    </source>
</evidence>
<accession>A0A2C9D7K2</accession>
<reference evidence="9" key="1">
    <citation type="submission" date="2017-09" db="EMBL/GenBank/DDBJ databases">
        <title>Genome sequence of Nannocystis excedens DSM 71.</title>
        <authorList>
            <person name="Blom J."/>
        </authorList>
    </citation>
    <scope>NUCLEOTIDE SEQUENCE [LARGE SCALE GENOMIC DNA]</scope>
    <source>
        <strain evidence="9">type strain: E19</strain>
    </source>
</reference>
<proteinExistence type="inferred from homology"/>
<dbReference type="KEGG" id="hdi:HDIA_2619"/>
<feature type="transmembrane region" description="Helical" evidence="7">
    <location>
        <begin position="88"/>
        <end position="111"/>
    </location>
</feature>
<keyword evidence="4 7" id="KW-1133">Transmembrane helix</keyword>
<name>A0A2C9D7K2_9HYPH</name>
<feature type="transmembrane region" description="Helical" evidence="7">
    <location>
        <begin position="43"/>
        <end position="76"/>
    </location>
</feature>
<evidence type="ECO:0000256" key="2">
    <source>
        <dbReference type="ARBA" id="ARBA00009773"/>
    </source>
</evidence>
<dbReference type="OrthoDB" id="9799225at2"/>
<comment type="similarity">
    <text evidence="2">Belongs to the autoinducer-2 exporter (AI-2E) (TC 2.A.86) family.</text>
</comment>
<evidence type="ECO:0000313" key="8">
    <source>
        <dbReference type="EMBL" id="SON56160.1"/>
    </source>
</evidence>
<feature type="transmembrane region" description="Helical" evidence="7">
    <location>
        <begin position="329"/>
        <end position="356"/>
    </location>
</feature>
<comment type="subcellular location">
    <subcellularLocation>
        <location evidence="1">Membrane</location>
        <topology evidence="1">Multi-pass membrane protein</topology>
    </subcellularLocation>
</comment>
<gene>
    <name evidence="8" type="primary">tqsA_1</name>
    <name evidence="8" type="ORF">HDIA_2619</name>
</gene>
<keyword evidence="9" id="KW-1185">Reference proteome</keyword>
<dbReference type="Proteomes" id="UP000223606">
    <property type="component" value="Chromosome 1"/>
</dbReference>
<evidence type="ECO:0000256" key="6">
    <source>
        <dbReference type="SAM" id="MobiDB-lite"/>
    </source>
</evidence>
<feature type="compositionally biased region" description="Polar residues" evidence="6">
    <location>
        <begin position="373"/>
        <end position="384"/>
    </location>
</feature>
<keyword evidence="3 7" id="KW-0812">Transmembrane</keyword>
<dbReference type="InterPro" id="IPR002549">
    <property type="entry name" value="AI-2E-like"/>
</dbReference>
<evidence type="ECO:0000256" key="3">
    <source>
        <dbReference type="ARBA" id="ARBA00022692"/>
    </source>
</evidence>
<dbReference type="EMBL" id="LT960614">
    <property type="protein sequence ID" value="SON56160.1"/>
    <property type="molecule type" value="Genomic_DNA"/>
</dbReference>
<dbReference type="GO" id="GO:0016020">
    <property type="term" value="C:membrane"/>
    <property type="evidence" value="ECO:0007669"/>
    <property type="project" value="UniProtKB-SubCell"/>
</dbReference>
<dbReference type="GO" id="GO:0055085">
    <property type="term" value="P:transmembrane transport"/>
    <property type="evidence" value="ECO:0007669"/>
    <property type="project" value="TreeGrafter"/>
</dbReference>
<dbReference type="RefSeq" id="WP_099556580.1">
    <property type="nucleotide sequence ID" value="NZ_LT960614.1"/>
</dbReference>
<evidence type="ECO:0000256" key="1">
    <source>
        <dbReference type="ARBA" id="ARBA00004141"/>
    </source>
</evidence>
<evidence type="ECO:0000256" key="5">
    <source>
        <dbReference type="ARBA" id="ARBA00023136"/>
    </source>
</evidence>
<protein>
    <submittedName>
        <fullName evidence="8">Transport of quorum-sensing signal protein</fullName>
    </submittedName>
</protein>
<feature type="transmembrane region" description="Helical" evidence="7">
    <location>
        <begin position="171"/>
        <end position="193"/>
    </location>
</feature>
<dbReference type="PANTHER" id="PTHR21716">
    <property type="entry name" value="TRANSMEMBRANE PROTEIN"/>
    <property type="match status" value="1"/>
</dbReference>
<feature type="transmembrane region" description="Helical" evidence="7">
    <location>
        <begin position="258"/>
        <end position="285"/>
    </location>
</feature>
<dbReference type="PANTHER" id="PTHR21716:SF16">
    <property type="entry name" value="BLL1467 PROTEIN"/>
    <property type="match status" value="1"/>
</dbReference>
<evidence type="ECO:0000313" key="9">
    <source>
        <dbReference type="Proteomes" id="UP000223606"/>
    </source>
</evidence>
<keyword evidence="5 7" id="KW-0472">Membrane</keyword>
<feature type="transmembrane region" description="Helical" evidence="7">
    <location>
        <begin position="292"/>
        <end position="309"/>
    </location>
</feature>